<dbReference type="InterPro" id="IPR051707">
    <property type="entry name" value="PI-Interact_SigTrans_Reg"/>
</dbReference>
<dbReference type="STRING" id="655863.F0XUR1"/>
<feature type="compositionally biased region" description="Polar residues" evidence="1">
    <location>
        <begin position="203"/>
        <end position="223"/>
    </location>
</feature>
<feature type="domain" description="PH" evidence="2">
    <location>
        <begin position="73"/>
        <end position="169"/>
    </location>
</feature>
<dbReference type="Pfam" id="PF00169">
    <property type="entry name" value="PH"/>
    <property type="match status" value="2"/>
</dbReference>
<dbReference type="InterPro" id="IPR001849">
    <property type="entry name" value="PH_domain"/>
</dbReference>
<dbReference type="HOGENOM" id="CLU_037393_1_0_1"/>
<feature type="region of interest" description="Disordered" evidence="1">
    <location>
        <begin position="203"/>
        <end position="258"/>
    </location>
</feature>
<accession>F0XUR1</accession>
<dbReference type="SMART" id="SM00233">
    <property type="entry name" value="PH"/>
    <property type="match status" value="2"/>
</dbReference>
<evidence type="ECO:0000313" key="3">
    <source>
        <dbReference type="EMBL" id="EFW98545.1"/>
    </source>
</evidence>
<dbReference type="PANTHER" id="PTHR14336">
    <property type="entry name" value="TANDEM PH DOMAIN CONTAINING PROTEIN"/>
    <property type="match status" value="1"/>
</dbReference>
<reference evidence="3 4" key="1">
    <citation type="journal article" date="2011" name="Proc. Natl. Acad. Sci. U.S.A.">
        <title>Genome and transcriptome analyses of the mountain pine beetle-fungal symbiont Grosmannia clavigera, a lodgepole pine pathogen.</title>
        <authorList>
            <person name="DiGuistini S."/>
            <person name="Wang Y."/>
            <person name="Liao N.Y."/>
            <person name="Taylor G."/>
            <person name="Tanguay P."/>
            <person name="Feau N."/>
            <person name="Henrissat B."/>
            <person name="Chan S.K."/>
            <person name="Hesse-Orce U."/>
            <person name="Alamouti S.M."/>
            <person name="Tsui C.K.M."/>
            <person name="Docking R.T."/>
            <person name="Levasseur A."/>
            <person name="Haridas S."/>
            <person name="Robertson G."/>
            <person name="Birol I."/>
            <person name="Holt R.A."/>
            <person name="Marra M.A."/>
            <person name="Hamelin R.C."/>
            <person name="Hirst M."/>
            <person name="Jones S.J.M."/>
            <person name="Bohlmann J."/>
            <person name="Breuil C."/>
        </authorList>
    </citation>
    <scope>NUCLEOTIDE SEQUENCE [LARGE SCALE GENOMIC DNA]</scope>
    <source>
        <strain evidence="4">kw1407 / UAMH 11150</strain>
    </source>
</reference>
<dbReference type="GeneID" id="25977603"/>
<sequence>MGELRTQSVPPTMKNKCTQPHLTTAASSASPATAAALNPLYLPQKASSLLQNQMKVDTYLSPVNQNGSFEFDRVIKSGYLHKRTKAKTWRTIYLVLRPNTLSIYKSDKEDKLQYQVFLSELTAVTFLKDPKQKRQHVFGLFSPSRNSHFQANTGPDAQDWVDRIRKEARIEEEEEEMFHASPVVRRQSCAFGSLNAGVMQLSRAASPQNQNTEQERIQSSSPEPQISTPRQPSQQRPQSGMTEPWGWSGNELASDYSDGEGHVPALGVSIGSLTNQSPLAAAGSEVVRPLSGSVRSASQASGIGNLETDPDRVVWQGWLWFLRNRSGMRKWNHSWAVLRPRNLILYKDESEYAARFVLPLASIVNVVERDPMSRSKKRHCMEIITEEKSFRFSAHDEESLLQCLGAFKSLLTKRRELEIRAAVTIPLTVTTPTPTTATATATATSMIMATTTATTTPALVPGRAAELSE</sequence>
<dbReference type="OrthoDB" id="2157866at2759"/>
<feature type="compositionally biased region" description="Low complexity" evidence="1">
    <location>
        <begin position="224"/>
        <end position="239"/>
    </location>
</feature>
<name>F0XUR1_GROCL</name>
<feature type="domain" description="PH" evidence="2">
    <location>
        <begin position="312"/>
        <end position="412"/>
    </location>
</feature>
<proteinExistence type="predicted"/>
<organism evidence="4">
    <name type="scientific">Grosmannia clavigera (strain kw1407 / UAMH 11150)</name>
    <name type="common">Blue stain fungus</name>
    <name type="synonym">Graphiocladiella clavigera</name>
    <dbReference type="NCBI Taxonomy" id="655863"/>
    <lineage>
        <taxon>Eukaryota</taxon>
        <taxon>Fungi</taxon>
        <taxon>Dikarya</taxon>
        <taxon>Ascomycota</taxon>
        <taxon>Pezizomycotina</taxon>
        <taxon>Sordariomycetes</taxon>
        <taxon>Sordariomycetidae</taxon>
        <taxon>Ophiostomatales</taxon>
        <taxon>Ophiostomataceae</taxon>
        <taxon>Leptographium</taxon>
    </lineage>
</organism>
<dbReference type="InterPro" id="IPR011993">
    <property type="entry name" value="PH-like_dom_sf"/>
</dbReference>
<evidence type="ECO:0000259" key="2">
    <source>
        <dbReference type="PROSITE" id="PS50003"/>
    </source>
</evidence>
<gene>
    <name evidence="3" type="ORF">CMQ_4397</name>
</gene>
<dbReference type="CDD" id="cd13298">
    <property type="entry name" value="PH1_PH_fungal"/>
    <property type="match status" value="1"/>
</dbReference>
<protein>
    <submittedName>
        <fullName evidence="3">PH domain containing protein</fullName>
    </submittedName>
</protein>
<dbReference type="PROSITE" id="PS50003">
    <property type="entry name" value="PH_DOMAIN"/>
    <property type="match status" value="2"/>
</dbReference>
<dbReference type="Gene3D" id="2.30.29.30">
    <property type="entry name" value="Pleckstrin-homology domain (PH domain)/Phosphotyrosine-binding domain (PTB)"/>
    <property type="match status" value="2"/>
</dbReference>
<dbReference type="eggNOG" id="ENOG502S0C3">
    <property type="taxonomic scope" value="Eukaryota"/>
</dbReference>
<evidence type="ECO:0000313" key="4">
    <source>
        <dbReference type="Proteomes" id="UP000007796"/>
    </source>
</evidence>
<dbReference type="SUPFAM" id="SSF50729">
    <property type="entry name" value="PH domain-like"/>
    <property type="match status" value="2"/>
</dbReference>
<keyword evidence="4" id="KW-1185">Reference proteome</keyword>
<dbReference type="EMBL" id="GL630006">
    <property type="protein sequence ID" value="EFW98545.1"/>
    <property type="molecule type" value="Genomic_DNA"/>
</dbReference>
<dbReference type="CDD" id="cd13299">
    <property type="entry name" value="PH2_PH_fungal"/>
    <property type="match status" value="1"/>
</dbReference>
<dbReference type="RefSeq" id="XP_014168028.1">
    <property type="nucleotide sequence ID" value="XM_014312553.1"/>
</dbReference>
<dbReference type="AlphaFoldDB" id="F0XUR1"/>
<dbReference type="InParanoid" id="F0XUR1"/>
<dbReference type="Proteomes" id="UP000007796">
    <property type="component" value="Unassembled WGS sequence"/>
</dbReference>
<evidence type="ECO:0000256" key="1">
    <source>
        <dbReference type="SAM" id="MobiDB-lite"/>
    </source>
</evidence>